<name>A0A561UDX7_9ACTN</name>
<evidence type="ECO:0000313" key="4">
    <source>
        <dbReference type="Proteomes" id="UP000317940"/>
    </source>
</evidence>
<dbReference type="OrthoDB" id="3481735at2"/>
<sequence>MSERRDGTGKGRRIDLSLAQVVASALAAVVGAVLASELGVYGTIIGAAVVSIGATCGGAVFQHLFRRTGEQLREVTDRSPIRTVNGLRQVPADEEVPPAPWQDEHEMAVDDSWNTSPVRRAGWRWTWKGYAAISALVFALAMVPIVIVELAAGKNMHAITSGQDGGGTSFLPERSGGSTDHRQVPADPPAKPSGTPSGGASRAPSGTPSGIPVVPDPSGSASGTPSAPPSSPASSPSTGTPSATPSGGASGTPTPSAQPTPTPTPAAATPSP</sequence>
<dbReference type="RefSeq" id="WP_145904113.1">
    <property type="nucleotide sequence ID" value="NZ_BAAAMZ010000025.1"/>
</dbReference>
<keyword evidence="2" id="KW-1133">Transmembrane helix</keyword>
<keyword evidence="2" id="KW-0472">Membrane</keyword>
<accession>A0A561UDX7</accession>
<dbReference type="EMBL" id="VIWT01000001">
    <property type="protein sequence ID" value="TWF97564.1"/>
    <property type="molecule type" value="Genomic_DNA"/>
</dbReference>
<proteinExistence type="predicted"/>
<feature type="transmembrane region" description="Helical" evidence="2">
    <location>
        <begin position="129"/>
        <end position="152"/>
    </location>
</feature>
<comment type="caution">
    <text evidence="3">The sequence shown here is derived from an EMBL/GenBank/DDBJ whole genome shotgun (WGS) entry which is preliminary data.</text>
</comment>
<organism evidence="3 4">
    <name type="scientific">Kitasatospora viridis</name>
    <dbReference type="NCBI Taxonomy" id="281105"/>
    <lineage>
        <taxon>Bacteria</taxon>
        <taxon>Bacillati</taxon>
        <taxon>Actinomycetota</taxon>
        <taxon>Actinomycetes</taxon>
        <taxon>Kitasatosporales</taxon>
        <taxon>Streptomycetaceae</taxon>
        <taxon>Kitasatospora</taxon>
    </lineage>
</organism>
<evidence type="ECO:0000256" key="1">
    <source>
        <dbReference type="SAM" id="MobiDB-lite"/>
    </source>
</evidence>
<protein>
    <submittedName>
        <fullName evidence="3">Uncharacterized protein</fullName>
    </submittedName>
</protein>
<gene>
    <name evidence="3" type="ORF">FHX73_111350</name>
</gene>
<feature type="compositionally biased region" description="Low complexity" evidence="1">
    <location>
        <begin position="232"/>
        <end position="255"/>
    </location>
</feature>
<keyword evidence="2" id="KW-0812">Transmembrane</keyword>
<dbReference type="Proteomes" id="UP000317940">
    <property type="component" value="Unassembled WGS sequence"/>
</dbReference>
<evidence type="ECO:0000256" key="2">
    <source>
        <dbReference type="SAM" id="Phobius"/>
    </source>
</evidence>
<feature type="region of interest" description="Disordered" evidence="1">
    <location>
        <begin position="159"/>
        <end position="272"/>
    </location>
</feature>
<dbReference type="PRINTS" id="PR01217">
    <property type="entry name" value="PRICHEXTENSN"/>
</dbReference>
<dbReference type="AlphaFoldDB" id="A0A561UDX7"/>
<reference evidence="3 4" key="1">
    <citation type="submission" date="2019-06" db="EMBL/GenBank/DDBJ databases">
        <title>Sequencing the genomes of 1000 actinobacteria strains.</title>
        <authorList>
            <person name="Klenk H.-P."/>
        </authorList>
    </citation>
    <scope>NUCLEOTIDE SEQUENCE [LARGE SCALE GENOMIC DNA]</scope>
    <source>
        <strain evidence="3 4">DSM 44826</strain>
    </source>
</reference>
<feature type="transmembrane region" description="Helical" evidence="2">
    <location>
        <begin position="45"/>
        <end position="65"/>
    </location>
</feature>
<keyword evidence="4" id="KW-1185">Reference proteome</keyword>
<evidence type="ECO:0000313" key="3">
    <source>
        <dbReference type="EMBL" id="TWF97564.1"/>
    </source>
</evidence>